<evidence type="ECO:0000313" key="3">
    <source>
        <dbReference type="Proteomes" id="UP000800039"/>
    </source>
</evidence>
<evidence type="ECO:0000256" key="1">
    <source>
        <dbReference type="SAM" id="MobiDB-lite"/>
    </source>
</evidence>
<protein>
    <submittedName>
        <fullName evidence="2">Uncharacterized protein</fullName>
    </submittedName>
</protein>
<dbReference type="EMBL" id="ML976616">
    <property type="protein sequence ID" value="KAF1846426.1"/>
    <property type="molecule type" value="Genomic_DNA"/>
</dbReference>
<dbReference type="Proteomes" id="UP000800039">
    <property type="component" value="Unassembled WGS sequence"/>
</dbReference>
<dbReference type="AlphaFoldDB" id="A0A9P4L8S8"/>
<keyword evidence="3" id="KW-1185">Reference proteome</keyword>
<dbReference type="RefSeq" id="XP_040788989.1">
    <property type="nucleotide sequence ID" value="XM_040933531.1"/>
</dbReference>
<accession>A0A9P4L8S8</accession>
<organism evidence="2 3">
    <name type="scientific">Cucurbitaria berberidis CBS 394.84</name>
    <dbReference type="NCBI Taxonomy" id="1168544"/>
    <lineage>
        <taxon>Eukaryota</taxon>
        <taxon>Fungi</taxon>
        <taxon>Dikarya</taxon>
        <taxon>Ascomycota</taxon>
        <taxon>Pezizomycotina</taxon>
        <taxon>Dothideomycetes</taxon>
        <taxon>Pleosporomycetidae</taxon>
        <taxon>Pleosporales</taxon>
        <taxon>Pleosporineae</taxon>
        <taxon>Cucurbitariaceae</taxon>
        <taxon>Cucurbitaria</taxon>
    </lineage>
</organism>
<evidence type="ECO:0000313" key="2">
    <source>
        <dbReference type="EMBL" id="KAF1846426.1"/>
    </source>
</evidence>
<comment type="caution">
    <text evidence="2">The sequence shown here is derived from an EMBL/GenBank/DDBJ whole genome shotgun (WGS) entry which is preliminary data.</text>
</comment>
<dbReference type="GeneID" id="63850782"/>
<feature type="region of interest" description="Disordered" evidence="1">
    <location>
        <begin position="31"/>
        <end position="69"/>
    </location>
</feature>
<name>A0A9P4L8S8_9PLEO</name>
<reference evidence="2" key="1">
    <citation type="submission" date="2020-01" db="EMBL/GenBank/DDBJ databases">
        <authorList>
            <consortium name="DOE Joint Genome Institute"/>
            <person name="Haridas S."/>
            <person name="Albert R."/>
            <person name="Binder M."/>
            <person name="Bloem J."/>
            <person name="Labutti K."/>
            <person name="Salamov A."/>
            <person name="Andreopoulos B."/>
            <person name="Baker S.E."/>
            <person name="Barry K."/>
            <person name="Bills G."/>
            <person name="Bluhm B.H."/>
            <person name="Cannon C."/>
            <person name="Castanera R."/>
            <person name="Culley D.E."/>
            <person name="Daum C."/>
            <person name="Ezra D."/>
            <person name="Gonzalez J.B."/>
            <person name="Henrissat B."/>
            <person name="Kuo A."/>
            <person name="Liang C."/>
            <person name="Lipzen A."/>
            <person name="Lutzoni F."/>
            <person name="Magnuson J."/>
            <person name="Mondo S."/>
            <person name="Nolan M."/>
            <person name="Ohm R."/>
            <person name="Pangilinan J."/>
            <person name="Park H.-J."/>
            <person name="Ramirez L."/>
            <person name="Alfaro M."/>
            <person name="Sun H."/>
            <person name="Tritt A."/>
            <person name="Yoshinaga Y."/>
            <person name="Zwiers L.-H."/>
            <person name="Turgeon B.G."/>
            <person name="Goodwin S.B."/>
            <person name="Spatafora J.W."/>
            <person name="Crous P.W."/>
            <person name="Grigoriev I.V."/>
        </authorList>
    </citation>
    <scope>NUCLEOTIDE SEQUENCE</scope>
    <source>
        <strain evidence="2">CBS 394.84</strain>
    </source>
</reference>
<proteinExistence type="predicted"/>
<sequence>MRDSGQFTCCLLTARAPGSCRSRFLSHLKQTRPHLQDTSTPLPPKKAHSLPTGIHPPISEVYSKSTATS</sequence>
<gene>
    <name evidence="2" type="ORF">K460DRAFT_367216</name>
</gene>